<sequence length="167" mass="18896">MARVKLDGAINVEFEVKYGLNEDLVIKVHEVPVGGSKRVLIGEGDITHVSDKTLSFIGDRIESILKKDKSLVALDGFGKFVEYCNPLKEVEGSKEFHKAMYQTELGTLIMRAYLWNKAEALEEVLQRNLFPLSASGMKEFKAWKKVKEKAKELGWPMSTVKKVEHLI</sequence>
<name>A0A7C5WZL6_9AQUI</name>
<evidence type="ECO:0000313" key="1">
    <source>
        <dbReference type="EMBL" id="HHO74452.1"/>
    </source>
</evidence>
<gene>
    <name evidence="1" type="ORF">ENN04_07475</name>
</gene>
<dbReference type="EMBL" id="DSAC01000095">
    <property type="protein sequence ID" value="HHO74452.1"/>
    <property type="molecule type" value="Genomic_DNA"/>
</dbReference>
<dbReference type="AlphaFoldDB" id="A0A7C5WZL6"/>
<organism evidence="1">
    <name type="scientific">Thermocrinis ruber</name>
    <dbReference type="NCBI Taxonomy" id="75906"/>
    <lineage>
        <taxon>Bacteria</taxon>
        <taxon>Pseudomonadati</taxon>
        <taxon>Aquificota</taxon>
        <taxon>Aquificia</taxon>
        <taxon>Aquificales</taxon>
        <taxon>Aquificaceae</taxon>
        <taxon>Thermocrinis</taxon>
    </lineage>
</organism>
<reference evidence="1" key="1">
    <citation type="journal article" date="2020" name="mSystems">
        <title>Genome- and Community-Level Interaction Insights into Carbon Utilization and Element Cycling Functions of Hydrothermarchaeota in Hydrothermal Sediment.</title>
        <authorList>
            <person name="Zhou Z."/>
            <person name="Liu Y."/>
            <person name="Xu W."/>
            <person name="Pan J."/>
            <person name="Luo Z.H."/>
            <person name="Li M."/>
        </authorList>
    </citation>
    <scope>NUCLEOTIDE SEQUENCE [LARGE SCALE GENOMIC DNA]</scope>
    <source>
        <strain evidence="1">SpSt-114</strain>
    </source>
</reference>
<comment type="caution">
    <text evidence="1">The sequence shown here is derived from an EMBL/GenBank/DDBJ whole genome shotgun (WGS) entry which is preliminary data.</text>
</comment>
<proteinExistence type="predicted"/>
<protein>
    <submittedName>
        <fullName evidence="1">Uncharacterized protein</fullName>
    </submittedName>
</protein>
<accession>A0A7C5WZL6</accession>